<evidence type="ECO:0000313" key="8">
    <source>
        <dbReference type="EMBL" id="PEM66569.1"/>
    </source>
</evidence>
<keyword evidence="7" id="KW-0045">Antibiotic biosynthesis</keyword>
<dbReference type="PROSITE" id="PS00455">
    <property type="entry name" value="AMP_BINDING"/>
    <property type="match status" value="1"/>
</dbReference>
<name>A0A2C3VRE8_9BACI</name>
<dbReference type="Pfam" id="PF13193">
    <property type="entry name" value="AMP-binding_C"/>
    <property type="match status" value="1"/>
</dbReference>
<organism evidence="8 9">
    <name type="scientific">Bacillus pseudomycoides</name>
    <dbReference type="NCBI Taxonomy" id="64104"/>
    <lineage>
        <taxon>Bacteria</taxon>
        <taxon>Bacillati</taxon>
        <taxon>Bacillota</taxon>
        <taxon>Bacilli</taxon>
        <taxon>Bacillales</taxon>
        <taxon>Bacillaceae</taxon>
        <taxon>Bacillus</taxon>
        <taxon>Bacillus cereus group</taxon>
    </lineage>
</organism>
<dbReference type="Gene3D" id="3.30.300.30">
    <property type="match status" value="1"/>
</dbReference>
<dbReference type="GO" id="GO:0017000">
    <property type="term" value="P:antibiotic biosynthetic process"/>
    <property type="evidence" value="ECO:0007669"/>
    <property type="project" value="UniProtKB-KW"/>
</dbReference>
<comment type="cofactor">
    <cofactor evidence="1">
        <name>pantetheine 4'-phosphate</name>
        <dbReference type="ChEBI" id="CHEBI:47942"/>
    </cofactor>
</comment>
<dbReference type="EMBL" id="NUDP01000089">
    <property type="protein sequence ID" value="PEM66569.1"/>
    <property type="molecule type" value="Genomic_DNA"/>
</dbReference>
<dbReference type="FunFam" id="1.10.1200.10:FF:000005">
    <property type="entry name" value="Nonribosomal peptide synthetase 1"/>
    <property type="match status" value="1"/>
</dbReference>
<dbReference type="SUPFAM" id="SSF47336">
    <property type="entry name" value="ACP-like"/>
    <property type="match status" value="1"/>
</dbReference>
<dbReference type="PANTHER" id="PTHR45398:SF1">
    <property type="entry name" value="ENZYME, PUTATIVE (JCVI)-RELATED"/>
    <property type="match status" value="1"/>
</dbReference>
<dbReference type="InterPro" id="IPR036736">
    <property type="entry name" value="ACP-like_sf"/>
</dbReference>
<dbReference type="InterPro" id="IPR000873">
    <property type="entry name" value="AMP-dep_synth/lig_dom"/>
</dbReference>
<dbReference type="InterPro" id="IPR045851">
    <property type="entry name" value="AMP-bd_C_sf"/>
</dbReference>
<dbReference type="PANTHER" id="PTHR45398">
    <property type="match status" value="1"/>
</dbReference>
<dbReference type="SUPFAM" id="SSF52777">
    <property type="entry name" value="CoA-dependent acyltransferases"/>
    <property type="match status" value="3"/>
</dbReference>
<dbReference type="InterPro" id="IPR025110">
    <property type="entry name" value="AMP-bd_C"/>
</dbReference>
<reference evidence="8 9" key="1">
    <citation type="submission" date="2017-09" db="EMBL/GenBank/DDBJ databases">
        <title>Large-scale bioinformatics analysis of Bacillus genomes uncovers conserved roles of natural products in bacterial physiology.</title>
        <authorList>
            <consortium name="Agbiome Team Llc"/>
            <person name="Bleich R.M."/>
            <person name="Grubbs K.J."/>
            <person name="Santa Maria K.C."/>
            <person name="Allen S.E."/>
            <person name="Farag S."/>
            <person name="Shank E.A."/>
            <person name="Bowers A."/>
        </authorList>
    </citation>
    <scope>NUCLEOTIDE SEQUENCE [LARGE SCALE GENOMIC DNA]</scope>
    <source>
        <strain evidence="8 9">AFS009893</strain>
    </source>
</reference>
<accession>A0A2C3VRE8</accession>
<evidence type="ECO:0000256" key="3">
    <source>
        <dbReference type="ARBA" id="ARBA00022450"/>
    </source>
</evidence>
<dbReference type="NCBIfam" id="TIGR01733">
    <property type="entry name" value="AA-adenyl-dom"/>
    <property type="match status" value="1"/>
</dbReference>
<evidence type="ECO:0000256" key="1">
    <source>
        <dbReference type="ARBA" id="ARBA00001957"/>
    </source>
</evidence>
<comment type="similarity">
    <text evidence="2">Belongs to the ATP-dependent AMP-binding enzyme family.</text>
</comment>
<dbReference type="PRINTS" id="PR00154">
    <property type="entry name" value="AMPBINDING"/>
</dbReference>
<dbReference type="InterPro" id="IPR042099">
    <property type="entry name" value="ANL_N_sf"/>
</dbReference>
<dbReference type="Pfam" id="PF00668">
    <property type="entry name" value="Condensation"/>
    <property type="match status" value="2"/>
</dbReference>
<dbReference type="Gene3D" id="3.30.559.30">
    <property type="entry name" value="Nonribosomal peptide synthetase, condensation domain"/>
    <property type="match status" value="2"/>
</dbReference>
<dbReference type="Gene3D" id="3.30.559.10">
    <property type="entry name" value="Chloramphenicol acetyltransferase-like domain"/>
    <property type="match status" value="1"/>
</dbReference>
<comment type="caution">
    <text evidence="8">The sequence shown here is derived from an EMBL/GenBank/DDBJ whole genome shotgun (WGS) entry which is preliminary data.</text>
</comment>
<dbReference type="GO" id="GO:0008610">
    <property type="term" value="P:lipid biosynthetic process"/>
    <property type="evidence" value="ECO:0007669"/>
    <property type="project" value="UniProtKB-ARBA"/>
</dbReference>
<dbReference type="InterPro" id="IPR010071">
    <property type="entry name" value="AA_adenyl_dom"/>
</dbReference>
<keyword evidence="3" id="KW-0596">Phosphopantetheine</keyword>
<keyword evidence="6" id="KW-0067">ATP-binding</keyword>
<dbReference type="InterPro" id="IPR001242">
    <property type="entry name" value="Condensation_dom"/>
</dbReference>
<protein>
    <submittedName>
        <fullName evidence="8">Uncharacterized protein</fullName>
    </submittedName>
</protein>
<evidence type="ECO:0000256" key="4">
    <source>
        <dbReference type="ARBA" id="ARBA00022553"/>
    </source>
</evidence>
<dbReference type="Gene3D" id="1.10.1200.10">
    <property type="entry name" value="ACP-like"/>
    <property type="match status" value="1"/>
</dbReference>
<dbReference type="InterPro" id="IPR020459">
    <property type="entry name" value="AMP-binding"/>
</dbReference>
<dbReference type="FunFam" id="3.40.50.980:FF:000001">
    <property type="entry name" value="Non-ribosomal peptide synthetase"/>
    <property type="match status" value="1"/>
</dbReference>
<dbReference type="RefSeq" id="WP_097969594.1">
    <property type="nucleotide sequence ID" value="NZ_NUBH01000063.1"/>
</dbReference>
<dbReference type="InterPro" id="IPR010060">
    <property type="entry name" value="NRPS_synth"/>
</dbReference>
<evidence type="ECO:0000313" key="9">
    <source>
        <dbReference type="Proteomes" id="UP000219775"/>
    </source>
</evidence>
<evidence type="ECO:0000256" key="2">
    <source>
        <dbReference type="ARBA" id="ARBA00006432"/>
    </source>
</evidence>
<dbReference type="InterPro" id="IPR020845">
    <property type="entry name" value="AMP-binding_CS"/>
</dbReference>
<dbReference type="Pfam" id="PF00550">
    <property type="entry name" value="PP-binding"/>
    <property type="match status" value="1"/>
</dbReference>
<dbReference type="PROSITE" id="PS00012">
    <property type="entry name" value="PHOSPHOPANTETHEINE"/>
    <property type="match status" value="1"/>
</dbReference>
<dbReference type="InterPro" id="IPR023213">
    <property type="entry name" value="CAT-like_dom_sf"/>
</dbReference>
<dbReference type="NCBIfam" id="TIGR01720">
    <property type="entry name" value="NRPS-para261"/>
    <property type="match status" value="1"/>
</dbReference>
<dbReference type="Gene3D" id="3.40.50.12780">
    <property type="entry name" value="N-terminal domain of ligase-like"/>
    <property type="match status" value="1"/>
</dbReference>
<dbReference type="GO" id="GO:0003824">
    <property type="term" value="F:catalytic activity"/>
    <property type="evidence" value="ECO:0007669"/>
    <property type="project" value="InterPro"/>
</dbReference>
<evidence type="ECO:0000256" key="5">
    <source>
        <dbReference type="ARBA" id="ARBA00022741"/>
    </source>
</evidence>
<dbReference type="InterPro" id="IPR006162">
    <property type="entry name" value="Ppantetheine_attach_site"/>
</dbReference>
<keyword evidence="5" id="KW-0547">Nucleotide-binding</keyword>
<evidence type="ECO:0000256" key="7">
    <source>
        <dbReference type="ARBA" id="ARBA00023194"/>
    </source>
</evidence>
<dbReference type="Pfam" id="PF00501">
    <property type="entry name" value="AMP-binding"/>
    <property type="match status" value="1"/>
</dbReference>
<keyword evidence="4" id="KW-0597">Phosphoprotein</keyword>
<gene>
    <name evidence="8" type="ORF">CN613_22095</name>
</gene>
<proteinExistence type="inferred from homology"/>
<dbReference type="Proteomes" id="UP000219775">
    <property type="component" value="Unassembled WGS sequence"/>
</dbReference>
<evidence type="ECO:0000256" key="6">
    <source>
        <dbReference type="ARBA" id="ARBA00022840"/>
    </source>
</evidence>
<dbReference type="InterPro" id="IPR009081">
    <property type="entry name" value="PP-bd_ACP"/>
</dbReference>
<dbReference type="SUPFAM" id="SSF56801">
    <property type="entry name" value="Acetyl-CoA synthetase-like"/>
    <property type="match status" value="1"/>
</dbReference>
<dbReference type="CDD" id="cd17643">
    <property type="entry name" value="A_NRPS_Cytc1-like"/>
    <property type="match status" value="1"/>
</dbReference>
<sequence length="1324" mass="151859">MSLDKYTENIILSSSKYSSEKEYWTNYLKDCTFSSFPADNQNVLSYESSQLSVIFTDDLSRRIDSIVKGSKQGIFMLGLAAINIVLDRYISDDDVLISTPVFSASIDAERRINDILLIKSKIKPNMKIMELLHDLQGNLYSADKHQNYPLVSFCKSLCNEEDFDGNEFYLRNMVCMEGVHDIEIIEGIKSDTIFRFSKRGSAIHLTIKYNALRYEKETIEKIVNHIINTLILITQNPNQQLNSFDFLTKFEKELVLRSNTELSDYPINETIIDCFIDCVKQFPNNIAVTYEDKDLTYLELNSRVNLLAYKLRERGIKPGTIVGLFLDRSIDMIVGILATLKAGGAYLPMDVEYPKERLNFLAKDSNADILISNKDNLEWFLGDVLNLETLNWNMSDGVEEIKIINKPNDLAYVIYTSGTTGIPKGVMIEHRNVMSLIKSNVSPYNFSSSDVWTLFHSYSFDFSVWELFGALLFGGQLIIVPKGVTKDPGLFLELLRDKKVTILNQTPSYFQVLSEAERQRNDSNLQIKTIIFGGEALQPGKLRSWHEKYPSVQFVNMYGLTEATVHVTFKKIEYSDIESNLSIIGVPIPSLRTYLLDKYLRAVPPGVVGELYVGGHGVCRGYLNRPELNKERFITNPYRDSERLYKTGDLGRILNTGELVYVGRKDQQVKVRGHRIELGEIEATLLKNSAINQIVVVSNYINEQVALCAYYVSDTGLSQKELRDFANTYLPEFMVPAYFVKLSEIPLTSNGKLDKNRLPDPLEHISNENNKKEPQTEEQKVMLKLWEEVLRVSGIGISDNFYELGGDSIKAIQIISRLNELGMKTKVKDILDNPTIELLSPLVDKNELVINQEPIKGNAIFTPIQKWLYEYPQELIHHYNQCIVLYRKEGYDKRVIEDVFSHIIKHHDALRMAFPVLDGETRAVFRGIDEKLFNISSFDFQDLENPEKKIESEIIRLQKEFNILKGPMMNIGLFKTSNGDHLFIGIHHLVVDAYSWRIILEDFAEGYKKAIQKKEIAFPLKTNSYLEWANKLKIYSNNSDLKNQYETYWKCIKQINTGTFPVDVQVSGEGTISDLNTVSVKFSKQETEMSLRAINKAFKANVNELLLTSLGLALKKWCGQSDFIIDLESHGREEIFTDINMARTVGWFTSIYPFHLDMSHSNNMSYQMKAIKESIRKVPEQGIGFGVLKYMRNENIEKNWDGNSEILYNYLGELDNNLDEGFIHFSSIPGLGIKHPLLPLRHSIEINAWMVQKCLTLELSYDKRKFKAKSIERLNQLFRESLKDITELCLKKGEYDPSPSDFTYKGLSIKQLEKINLSIKKNNK</sequence>
<dbReference type="FunFam" id="3.40.50.12780:FF:000012">
    <property type="entry name" value="Non-ribosomal peptide synthetase"/>
    <property type="match status" value="1"/>
</dbReference>
<dbReference type="GO" id="GO:0005524">
    <property type="term" value="F:ATP binding"/>
    <property type="evidence" value="ECO:0007669"/>
    <property type="project" value="UniProtKB-KW"/>
</dbReference>
<dbReference type="PROSITE" id="PS50075">
    <property type="entry name" value="CARRIER"/>
    <property type="match status" value="1"/>
</dbReference>
<dbReference type="FunFam" id="3.40.50.980:FF:000002">
    <property type="entry name" value="Enterobactin synthetase component F"/>
    <property type="match status" value="1"/>
</dbReference>